<feature type="compositionally biased region" description="Polar residues" evidence="2">
    <location>
        <begin position="209"/>
        <end position="219"/>
    </location>
</feature>
<evidence type="ECO:0000313" key="3">
    <source>
        <dbReference type="EMBL" id="QRD01058.1"/>
    </source>
</evidence>
<keyword evidence="4" id="KW-1185">Reference proteome</keyword>
<evidence type="ECO:0000313" key="4">
    <source>
        <dbReference type="Proteomes" id="UP000663193"/>
    </source>
</evidence>
<keyword evidence="1" id="KW-0175">Coiled coil</keyword>
<evidence type="ECO:0000256" key="1">
    <source>
        <dbReference type="SAM" id="Coils"/>
    </source>
</evidence>
<sequence>MAPARRALRALRDSLGNDASLLDQLPPITKLITEEQAEIPGAVPTAILFGYHKDNVLAINKPRLWIYLYRISLTLLFHSYFVDGEPGGVFMVDDALRSTDPHDAFKFATDSMRVVVLATYYFMLLDESTTHVLAMTKSQEGVLLDICKDIRKSKKPQSLVVKLSVRIPCELFRAATPHDETIIASASRTSDSGIEDMEGDGNKKAASAQPFNEDNVRTSSVRVTCNDTPRPTDHIRQPQIIKESSSAISRYNEVCNEELQIDQKLEQCRRKLEVRRERMEALEGEINQELESFDSLNKKAVSCESRKRKARDVLSPDELQQLYWRNAGRKNPGLA</sequence>
<protein>
    <submittedName>
        <fullName evidence="3">Uncharacterized protein</fullName>
    </submittedName>
</protein>
<evidence type="ECO:0000256" key="2">
    <source>
        <dbReference type="SAM" id="MobiDB-lite"/>
    </source>
</evidence>
<dbReference type="Proteomes" id="UP000663193">
    <property type="component" value="Chromosome 11"/>
</dbReference>
<name>A0A7U2F972_PHANO</name>
<reference evidence="4" key="1">
    <citation type="journal article" date="2021" name="BMC Genomics">
        <title>Chromosome-level genome assembly and manually-curated proteome of model necrotroph Parastagonospora nodorum Sn15 reveals a genome-wide trove of candidate effector homologs, and redundancy of virulence-related functions within an accessory chromosome.</title>
        <authorList>
            <person name="Bertazzoni S."/>
            <person name="Jones D.A.B."/>
            <person name="Phan H.T."/>
            <person name="Tan K.-C."/>
            <person name="Hane J.K."/>
        </authorList>
    </citation>
    <scope>NUCLEOTIDE SEQUENCE [LARGE SCALE GENOMIC DNA]</scope>
    <source>
        <strain evidence="4">SN15 / ATCC MYA-4574 / FGSC 10173)</strain>
    </source>
</reference>
<proteinExistence type="predicted"/>
<dbReference type="AlphaFoldDB" id="A0A7U2F972"/>
<feature type="coiled-coil region" evidence="1">
    <location>
        <begin position="265"/>
        <end position="299"/>
    </location>
</feature>
<dbReference type="OrthoDB" id="3791327at2759"/>
<accession>A0A7U2F972</accession>
<dbReference type="EMBL" id="CP069033">
    <property type="protein sequence ID" value="QRD01058.1"/>
    <property type="molecule type" value="Genomic_DNA"/>
</dbReference>
<feature type="region of interest" description="Disordered" evidence="2">
    <location>
        <begin position="190"/>
        <end position="219"/>
    </location>
</feature>
<dbReference type="OMA" id="CELFRAA"/>
<dbReference type="VEuPathDB" id="FungiDB:JI435_153400"/>
<gene>
    <name evidence="3" type="ORF">JI435_153400</name>
</gene>
<organism evidence="3 4">
    <name type="scientific">Phaeosphaeria nodorum (strain SN15 / ATCC MYA-4574 / FGSC 10173)</name>
    <name type="common">Glume blotch fungus</name>
    <name type="synonym">Parastagonospora nodorum</name>
    <dbReference type="NCBI Taxonomy" id="321614"/>
    <lineage>
        <taxon>Eukaryota</taxon>
        <taxon>Fungi</taxon>
        <taxon>Dikarya</taxon>
        <taxon>Ascomycota</taxon>
        <taxon>Pezizomycotina</taxon>
        <taxon>Dothideomycetes</taxon>
        <taxon>Pleosporomycetidae</taxon>
        <taxon>Pleosporales</taxon>
        <taxon>Pleosporineae</taxon>
        <taxon>Phaeosphaeriaceae</taxon>
        <taxon>Parastagonospora</taxon>
    </lineage>
</organism>